<keyword evidence="6 11" id="KW-0472">Membrane</keyword>
<dbReference type="GO" id="GO:0030322">
    <property type="term" value="P:stabilization of membrane potential"/>
    <property type="evidence" value="ECO:0007669"/>
    <property type="project" value="TreeGrafter"/>
</dbReference>
<dbReference type="GO" id="GO:0015271">
    <property type="term" value="F:outward rectifier potassium channel activity"/>
    <property type="evidence" value="ECO:0007669"/>
    <property type="project" value="TreeGrafter"/>
</dbReference>
<feature type="compositionally biased region" description="Polar residues" evidence="10">
    <location>
        <begin position="843"/>
        <end position="872"/>
    </location>
</feature>
<evidence type="ECO:0000256" key="8">
    <source>
        <dbReference type="RuleBase" id="RU003857"/>
    </source>
</evidence>
<feature type="transmembrane region" description="Helical" evidence="11">
    <location>
        <begin position="358"/>
        <end position="376"/>
    </location>
</feature>
<dbReference type="PANTHER" id="PTHR11003:SF342">
    <property type="entry name" value="OUTWARD-RECTIFIER POTASSIUM CHANNEL TOK1"/>
    <property type="match status" value="1"/>
</dbReference>
<reference evidence="13 14" key="1">
    <citation type="submission" date="2020-11" db="EMBL/GenBank/DDBJ databases">
        <title>Kefir isolates.</title>
        <authorList>
            <person name="Marcisauskas S."/>
            <person name="Kim Y."/>
            <person name="Blasche S."/>
        </authorList>
    </citation>
    <scope>NUCLEOTIDE SEQUENCE [LARGE SCALE GENOMIC DNA]</scope>
    <source>
        <strain evidence="13 14">KR</strain>
    </source>
</reference>
<name>A0A9P6W5M7_RHOMI</name>
<dbReference type="PANTHER" id="PTHR11003">
    <property type="entry name" value="POTASSIUM CHANNEL, SUBFAMILY K"/>
    <property type="match status" value="1"/>
</dbReference>
<dbReference type="GO" id="GO:0005886">
    <property type="term" value="C:plasma membrane"/>
    <property type="evidence" value="ECO:0007669"/>
    <property type="project" value="TreeGrafter"/>
</dbReference>
<dbReference type="AlphaFoldDB" id="A0A9P6W5M7"/>
<feature type="transmembrane region" description="Helical" evidence="11">
    <location>
        <begin position="527"/>
        <end position="548"/>
    </location>
</feature>
<feature type="domain" description="Potassium channel" evidence="12">
    <location>
        <begin position="534"/>
        <end position="613"/>
    </location>
</feature>
<feature type="transmembrane region" description="Helical" evidence="11">
    <location>
        <begin position="202"/>
        <end position="226"/>
    </location>
</feature>
<evidence type="ECO:0000313" key="14">
    <source>
        <dbReference type="Proteomes" id="UP000777482"/>
    </source>
</evidence>
<evidence type="ECO:0000256" key="9">
    <source>
        <dbReference type="SAM" id="Coils"/>
    </source>
</evidence>
<feature type="transmembrane region" description="Helical" evidence="11">
    <location>
        <begin position="594"/>
        <end position="612"/>
    </location>
</feature>
<evidence type="ECO:0000256" key="3">
    <source>
        <dbReference type="ARBA" id="ARBA00022692"/>
    </source>
</evidence>
<feature type="transmembrane region" description="Helical" evidence="11">
    <location>
        <begin position="170"/>
        <end position="195"/>
    </location>
</feature>
<evidence type="ECO:0000256" key="1">
    <source>
        <dbReference type="ARBA" id="ARBA00004141"/>
    </source>
</evidence>
<keyword evidence="2 8" id="KW-0813">Transport</keyword>
<feature type="transmembrane region" description="Helical" evidence="11">
    <location>
        <begin position="301"/>
        <end position="323"/>
    </location>
</feature>
<evidence type="ECO:0000256" key="4">
    <source>
        <dbReference type="ARBA" id="ARBA00022989"/>
    </source>
</evidence>
<comment type="similarity">
    <text evidence="8">Belongs to the two pore domain potassium channel (TC 1.A.1.8) family.</text>
</comment>
<feature type="compositionally biased region" description="Low complexity" evidence="10">
    <location>
        <begin position="422"/>
        <end position="434"/>
    </location>
</feature>
<dbReference type="OrthoDB" id="297496at2759"/>
<organism evidence="13 14">
    <name type="scientific">Rhodotorula mucilaginosa</name>
    <name type="common">Yeast</name>
    <name type="synonym">Rhodotorula rubra</name>
    <dbReference type="NCBI Taxonomy" id="5537"/>
    <lineage>
        <taxon>Eukaryota</taxon>
        <taxon>Fungi</taxon>
        <taxon>Dikarya</taxon>
        <taxon>Basidiomycota</taxon>
        <taxon>Pucciniomycotina</taxon>
        <taxon>Microbotryomycetes</taxon>
        <taxon>Sporidiobolales</taxon>
        <taxon>Sporidiobolaceae</taxon>
        <taxon>Rhodotorula</taxon>
    </lineage>
</organism>
<evidence type="ECO:0000256" key="6">
    <source>
        <dbReference type="ARBA" id="ARBA00023136"/>
    </source>
</evidence>
<keyword evidence="5 8" id="KW-0406">Ion transport</keyword>
<dbReference type="EMBL" id="PUHQ01000021">
    <property type="protein sequence ID" value="KAG0663249.1"/>
    <property type="molecule type" value="Genomic_DNA"/>
</dbReference>
<gene>
    <name evidence="13" type="ORF">C6P46_002839</name>
</gene>
<keyword evidence="3 8" id="KW-0812">Transmembrane</keyword>
<evidence type="ECO:0000256" key="11">
    <source>
        <dbReference type="SAM" id="Phobius"/>
    </source>
</evidence>
<evidence type="ECO:0000256" key="5">
    <source>
        <dbReference type="ARBA" id="ARBA00023065"/>
    </source>
</evidence>
<comment type="subcellular location">
    <subcellularLocation>
        <location evidence="1">Membrane</location>
        <topology evidence="1">Multi-pass membrane protein</topology>
    </subcellularLocation>
</comment>
<feature type="compositionally biased region" description="Acidic residues" evidence="10">
    <location>
        <begin position="58"/>
        <end position="80"/>
    </location>
</feature>
<dbReference type="GO" id="GO:0022841">
    <property type="term" value="F:potassium ion leak channel activity"/>
    <property type="evidence" value="ECO:0007669"/>
    <property type="project" value="TreeGrafter"/>
</dbReference>
<evidence type="ECO:0000313" key="13">
    <source>
        <dbReference type="EMBL" id="KAG0663249.1"/>
    </source>
</evidence>
<dbReference type="InterPro" id="IPR003280">
    <property type="entry name" value="2pore_dom_K_chnl"/>
</dbReference>
<dbReference type="Pfam" id="PF07885">
    <property type="entry name" value="Ion_trans_2"/>
    <property type="match status" value="2"/>
</dbReference>
<sequence>MSARATTPSDPPCSEVREKKRDDHDNAGPTDYLPTADKTGAPPPSTSQTSESAGAGETTDDDEDEEVAAEEEAINEEEADDRAQHPEGVTGLLSGILRWRQHHQKPSPGAEAAAQSPLDPLATTVDSRYLPIISGLACPFSVLLEIPGLTEPWYVKTYGYTVIETRPNPVLLDVGLAISLTLGVVANVCLVARFLEFRPKRFTLFAILALTLHDVINIAAVSWFGISKRHADGFNCKCFVSTLSRFSQVLSMFLPTDNDTFWMTVASTVASTVCNVTLIVDLVRTRDFARKGSGLTERQRALMVTAMFLFLYLGLGALFYFYLIPDLRFVDALFFVEVTIFTVGFGDPVPVTPGAKTFTVFYASFGIVAFALTVAVTRETILETFEVTYRARRARLAQKARERKELYLRRLRTEFERRQTHASSSASTGAPAASEQEHATPIRFGLSRYPTSRSEDPKKTTGLRKRIRHWFGRHQTGGGESVGEAGAALTRRPSNLSLTSSNAVEASYRSLKQQVSREEQQEFRTKLGISVFFFIVFWLGGAGVFVASEKWTYGNAVWFAFETFSTIGYGDFIPYTPLQIELIFPPRSAGRAFFIPWSIVGVGNMTLLFSILSEGWSSRYKSNLQAGRVRRLLRQRMLFLKQAPKKSMKSEKTDVLARLLDSEGYRSVAEEPVPPEELPKKVADTVRAFHAHARYFMLGRSGDPPPQLRTLLDAVDDLDTQLDPIFAAKASALAESTAGRDTKHYLFMLAYEREFDRVIASAGQLSNVIESAEKELLALKEENDLLQAELRQLRPPVSTMNDSPPTDKETGSANFPRLPSAPRTPTLSFVTPSVGGESRRPENSLSIPRTNTFPQSNAASHSKSFSPPSLGV</sequence>
<proteinExistence type="inferred from homology"/>
<evidence type="ECO:0000256" key="2">
    <source>
        <dbReference type="ARBA" id="ARBA00022448"/>
    </source>
</evidence>
<dbReference type="SUPFAM" id="SSF81324">
    <property type="entry name" value="Voltage-gated potassium channels"/>
    <property type="match status" value="2"/>
</dbReference>
<dbReference type="Gene3D" id="1.10.287.70">
    <property type="match status" value="2"/>
</dbReference>
<feature type="coiled-coil region" evidence="9">
    <location>
        <begin position="762"/>
        <end position="789"/>
    </location>
</feature>
<feature type="domain" description="Potassium channel" evidence="12">
    <location>
        <begin position="308"/>
        <end position="381"/>
    </location>
</feature>
<comment type="caution">
    <text evidence="13">The sequence shown here is derived from an EMBL/GenBank/DDBJ whole genome shotgun (WGS) entry which is preliminary data.</text>
</comment>
<feature type="transmembrane region" description="Helical" evidence="11">
    <location>
        <begin position="260"/>
        <end position="280"/>
    </location>
</feature>
<keyword evidence="7 8" id="KW-0407">Ion channel</keyword>
<dbReference type="Proteomes" id="UP000777482">
    <property type="component" value="Unassembled WGS sequence"/>
</dbReference>
<evidence type="ECO:0000256" key="7">
    <source>
        <dbReference type="ARBA" id="ARBA00023303"/>
    </source>
</evidence>
<feature type="region of interest" description="Disordered" evidence="10">
    <location>
        <begin position="417"/>
        <end position="438"/>
    </location>
</feature>
<feature type="compositionally biased region" description="Basic and acidic residues" evidence="10">
    <location>
        <begin position="15"/>
        <end position="26"/>
    </location>
</feature>
<feature type="region of interest" description="Disordered" evidence="10">
    <location>
        <begin position="792"/>
        <end position="872"/>
    </location>
</feature>
<dbReference type="PRINTS" id="PR01333">
    <property type="entry name" value="2POREKCHANEL"/>
</dbReference>
<keyword evidence="14" id="KW-1185">Reference proteome</keyword>
<protein>
    <recommendedName>
        <fullName evidence="12">Potassium channel domain-containing protein</fullName>
    </recommendedName>
</protein>
<feature type="transmembrane region" description="Helical" evidence="11">
    <location>
        <begin position="129"/>
        <end position="150"/>
    </location>
</feature>
<feature type="region of interest" description="Disordered" evidence="10">
    <location>
        <begin position="1"/>
        <end position="87"/>
    </location>
</feature>
<evidence type="ECO:0000256" key="10">
    <source>
        <dbReference type="SAM" id="MobiDB-lite"/>
    </source>
</evidence>
<accession>A0A9P6W5M7</accession>
<dbReference type="InterPro" id="IPR013099">
    <property type="entry name" value="K_chnl_dom"/>
</dbReference>
<keyword evidence="4 11" id="KW-1133">Transmembrane helix</keyword>
<evidence type="ECO:0000259" key="12">
    <source>
        <dbReference type="Pfam" id="PF07885"/>
    </source>
</evidence>
<keyword evidence="9" id="KW-0175">Coiled coil</keyword>